<feature type="transmembrane region" description="Helical" evidence="7">
    <location>
        <begin position="78"/>
        <end position="99"/>
    </location>
</feature>
<dbReference type="Pfam" id="PF05977">
    <property type="entry name" value="MFS_3"/>
    <property type="match status" value="1"/>
</dbReference>
<feature type="transmembrane region" description="Helical" evidence="7">
    <location>
        <begin position="45"/>
        <end position="66"/>
    </location>
</feature>
<feature type="transmembrane region" description="Helical" evidence="7">
    <location>
        <begin position="228"/>
        <end position="250"/>
    </location>
</feature>
<dbReference type="InterPro" id="IPR020846">
    <property type="entry name" value="MFS_dom"/>
</dbReference>
<evidence type="ECO:0000256" key="6">
    <source>
        <dbReference type="ARBA" id="ARBA00023136"/>
    </source>
</evidence>
<gene>
    <name evidence="9" type="ORF">CHH61_08820</name>
</gene>
<feature type="transmembrane region" description="Helical" evidence="7">
    <location>
        <begin position="158"/>
        <end position="189"/>
    </location>
</feature>
<comment type="subcellular location">
    <subcellularLocation>
        <location evidence="1">Cell membrane</location>
        <topology evidence="1">Multi-pass membrane protein</topology>
    </subcellularLocation>
</comment>
<dbReference type="Gene3D" id="1.20.1250.20">
    <property type="entry name" value="MFS general substrate transporter like domains"/>
    <property type="match status" value="1"/>
</dbReference>
<keyword evidence="2" id="KW-0813">Transport</keyword>
<proteinExistence type="predicted"/>
<evidence type="ECO:0000256" key="3">
    <source>
        <dbReference type="ARBA" id="ARBA00022475"/>
    </source>
</evidence>
<comment type="caution">
    <text evidence="9">The sequence shown here is derived from an EMBL/GenBank/DDBJ whole genome shotgun (WGS) entry which is preliminary data.</text>
</comment>
<dbReference type="SUPFAM" id="SSF103473">
    <property type="entry name" value="MFS general substrate transporter"/>
    <property type="match status" value="1"/>
</dbReference>
<evidence type="ECO:0000256" key="1">
    <source>
        <dbReference type="ARBA" id="ARBA00004651"/>
    </source>
</evidence>
<feature type="transmembrane region" description="Helical" evidence="7">
    <location>
        <begin position="353"/>
        <end position="370"/>
    </location>
</feature>
<dbReference type="PANTHER" id="PTHR23513">
    <property type="entry name" value="INTEGRAL MEMBRANE EFFLUX PROTEIN-RELATED"/>
    <property type="match status" value="1"/>
</dbReference>
<keyword evidence="5 7" id="KW-1133">Transmembrane helix</keyword>
<dbReference type="RefSeq" id="WP_095239370.1">
    <property type="nucleotide sequence ID" value="NZ_CP155469.1"/>
</dbReference>
<evidence type="ECO:0000259" key="8">
    <source>
        <dbReference type="PROSITE" id="PS50850"/>
    </source>
</evidence>
<evidence type="ECO:0000256" key="2">
    <source>
        <dbReference type="ARBA" id="ARBA00022448"/>
    </source>
</evidence>
<dbReference type="GO" id="GO:0005886">
    <property type="term" value="C:plasma membrane"/>
    <property type="evidence" value="ECO:0007669"/>
    <property type="project" value="UniProtKB-SubCell"/>
</dbReference>
<evidence type="ECO:0000256" key="7">
    <source>
        <dbReference type="SAM" id="Phobius"/>
    </source>
</evidence>
<dbReference type="AlphaFoldDB" id="A0A268S1C0"/>
<feature type="transmembrane region" description="Helical" evidence="7">
    <location>
        <begin position="288"/>
        <end position="305"/>
    </location>
</feature>
<feature type="transmembrane region" description="Helical" evidence="7">
    <location>
        <begin position="12"/>
        <end position="39"/>
    </location>
</feature>
<evidence type="ECO:0000313" key="10">
    <source>
        <dbReference type="Proteomes" id="UP000216133"/>
    </source>
</evidence>
<evidence type="ECO:0000313" key="9">
    <source>
        <dbReference type="EMBL" id="PAF26338.1"/>
    </source>
</evidence>
<feature type="transmembrane region" description="Helical" evidence="7">
    <location>
        <begin position="256"/>
        <end position="276"/>
    </location>
</feature>
<keyword evidence="3" id="KW-1003">Cell membrane</keyword>
<keyword evidence="4 7" id="KW-0812">Transmembrane</keyword>
<dbReference type="PROSITE" id="PS50850">
    <property type="entry name" value="MFS"/>
    <property type="match status" value="1"/>
</dbReference>
<accession>A0A268S1C0</accession>
<organism evidence="9 10">
    <name type="scientific">Shouchella clausii</name>
    <name type="common">Alkalihalobacillus clausii</name>
    <dbReference type="NCBI Taxonomy" id="79880"/>
    <lineage>
        <taxon>Bacteria</taxon>
        <taxon>Bacillati</taxon>
        <taxon>Bacillota</taxon>
        <taxon>Bacilli</taxon>
        <taxon>Bacillales</taxon>
        <taxon>Bacillaceae</taxon>
        <taxon>Shouchella</taxon>
    </lineage>
</organism>
<dbReference type="CDD" id="cd06173">
    <property type="entry name" value="MFS_MefA_like"/>
    <property type="match status" value="1"/>
</dbReference>
<protein>
    <recommendedName>
        <fullName evidence="8">Major facilitator superfamily (MFS) profile domain-containing protein</fullName>
    </recommendedName>
</protein>
<evidence type="ECO:0000256" key="5">
    <source>
        <dbReference type="ARBA" id="ARBA00022989"/>
    </source>
</evidence>
<dbReference type="Proteomes" id="UP000216133">
    <property type="component" value="Unassembled WGS sequence"/>
</dbReference>
<dbReference type="GO" id="GO:0022857">
    <property type="term" value="F:transmembrane transporter activity"/>
    <property type="evidence" value="ECO:0007669"/>
    <property type="project" value="InterPro"/>
</dbReference>
<reference evidence="9 10" key="1">
    <citation type="submission" date="2017-07" db="EMBL/GenBank/DDBJ databases">
        <title>Isolation and whole genome analysis of endospore-forming bacteria from heroin.</title>
        <authorList>
            <person name="Kalinowski J."/>
            <person name="Ahrens B."/>
            <person name="Al-Dilaimi A."/>
            <person name="Winkler A."/>
            <person name="Wibberg D."/>
            <person name="Schleenbecker U."/>
            <person name="Ruckert C."/>
            <person name="Wolfel R."/>
            <person name="Grass G."/>
        </authorList>
    </citation>
    <scope>NUCLEOTIDE SEQUENCE [LARGE SCALE GENOMIC DNA]</scope>
    <source>
        <strain evidence="9 10">7523-2</strain>
    </source>
</reference>
<sequence length="408" mass="44749">MSYINLIKTNNAFGLYWVGNTFSLLGNALFSVALPWIVYKMTGSAIALSISIILQMLPYILFGLISGAFIDRFDQKKLMVAANLFRTIVFITLLLLYLTESASLYFIYFSIFLLSFLSMIFLICEQGIIQRNVKSDLLTAANSLMSVSKHTIDFLGKIMSGLILTLFTIPITLSIIAVCLLFSVLIISFAKIGGGSSREVTSEKKSITSEIKAGFKVILDNRMLKINILYLFILNIAVAPLSVALPFIAGSTHFEAFGLGLMVAFLSLGSLVGAYVSVPLSKRCKASMMVPLSVILYSTLVPFVSTPINLYVILAIFFFIGLVSDLGIILINTEFQKIVPKQFIGRVSSFRTTSLRVAVPLVLVISSLLFSQIGIFSTMAIFSGFSIILTILVLTAKQKVTDDQKLVS</sequence>
<feature type="transmembrane region" description="Helical" evidence="7">
    <location>
        <begin position="376"/>
        <end position="396"/>
    </location>
</feature>
<feature type="domain" description="Major facilitator superfamily (MFS) profile" evidence="8">
    <location>
        <begin position="223"/>
        <end position="408"/>
    </location>
</feature>
<evidence type="ECO:0000256" key="4">
    <source>
        <dbReference type="ARBA" id="ARBA00022692"/>
    </source>
</evidence>
<keyword evidence="6 7" id="KW-0472">Membrane</keyword>
<dbReference type="InterPro" id="IPR036259">
    <property type="entry name" value="MFS_trans_sf"/>
</dbReference>
<feature type="transmembrane region" description="Helical" evidence="7">
    <location>
        <begin position="311"/>
        <end position="332"/>
    </location>
</feature>
<feature type="transmembrane region" description="Helical" evidence="7">
    <location>
        <begin position="105"/>
        <end position="124"/>
    </location>
</feature>
<name>A0A268S1C0_SHOCL</name>
<dbReference type="EMBL" id="NPBS01000038">
    <property type="protein sequence ID" value="PAF26338.1"/>
    <property type="molecule type" value="Genomic_DNA"/>
</dbReference>
<dbReference type="PANTHER" id="PTHR23513:SF6">
    <property type="entry name" value="MAJOR FACILITATOR SUPERFAMILY ASSOCIATED DOMAIN-CONTAINING PROTEIN"/>
    <property type="match status" value="1"/>
</dbReference>
<dbReference type="InterPro" id="IPR010290">
    <property type="entry name" value="TM_effector"/>
</dbReference>